<organism evidence="1 2">
    <name type="scientific">Armillaria gallica</name>
    <name type="common">Bulbous honey fungus</name>
    <name type="synonym">Armillaria bulbosa</name>
    <dbReference type="NCBI Taxonomy" id="47427"/>
    <lineage>
        <taxon>Eukaryota</taxon>
        <taxon>Fungi</taxon>
        <taxon>Dikarya</taxon>
        <taxon>Basidiomycota</taxon>
        <taxon>Agaricomycotina</taxon>
        <taxon>Agaricomycetes</taxon>
        <taxon>Agaricomycetidae</taxon>
        <taxon>Agaricales</taxon>
        <taxon>Marasmiineae</taxon>
        <taxon>Physalacriaceae</taxon>
        <taxon>Armillaria</taxon>
    </lineage>
</organism>
<evidence type="ECO:0008006" key="3">
    <source>
        <dbReference type="Google" id="ProtNLM"/>
    </source>
</evidence>
<dbReference type="AlphaFoldDB" id="A0A2H3EAG5"/>
<dbReference type="STRING" id="47427.A0A2H3EAG5"/>
<dbReference type="EMBL" id="KZ293649">
    <property type="protein sequence ID" value="PBK97573.1"/>
    <property type="molecule type" value="Genomic_DNA"/>
</dbReference>
<evidence type="ECO:0000313" key="2">
    <source>
        <dbReference type="Proteomes" id="UP000217790"/>
    </source>
</evidence>
<evidence type="ECO:0000313" key="1">
    <source>
        <dbReference type="EMBL" id="PBK97573.1"/>
    </source>
</evidence>
<gene>
    <name evidence="1" type="ORF">ARMGADRAFT_921895</name>
</gene>
<dbReference type="OMA" id="RRETCHV"/>
<sequence length="72" mass="8166">SPKVQRSFKNMSRVEASMFTQLCTGHVPLNAYLFCSRASPSPNCPYCNVPELVTHYILVCHCYSEEHQALQC</sequence>
<accession>A0A2H3EAG5</accession>
<keyword evidence="2" id="KW-1185">Reference proteome</keyword>
<dbReference type="InParanoid" id="A0A2H3EAG5"/>
<protein>
    <recommendedName>
        <fullName evidence="3">Tick transposon</fullName>
    </recommendedName>
</protein>
<dbReference type="OrthoDB" id="3044497at2759"/>
<reference evidence="2" key="1">
    <citation type="journal article" date="2017" name="Nat. Ecol. Evol.">
        <title>Genome expansion and lineage-specific genetic innovations in the forest pathogenic fungi Armillaria.</title>
        <authorList>
            <person name="Sipos G."/>
            <person name="Prasanna A.N."/>
            <person name="Walter M.C."/>
            <person name="O'Connor E."/>
            <person name="Balint B."/>
            <person name="Krizsan K."/>
            <person name="Kiss B."/>
            <person name="Hess J."/>
            <person name="Varga T."/>
            <person name="Slot J."/>
            <person name="Riley R."/>
            <person name="Boka B."/>
            <person name="Rigling D."/>
            <person name="Barry K."/>
            <person name="Lee J."/>
            <person name="Mihaltcheva S."/>
            <person name="LaButti K."/>
            <person name="Lipzen A."/>
            <person name="Waldron R."/>
            <person name="Moloney N.M."/>
            <person name="Sperisen C."/>
            <person name="Kredics L."/>
            <person name="Vagvoelgyi C."/>
            <person name="Patrignani A."/>
            <person name="Fitzpatrick D."/>
            <person name="Nagy I."/>
            <person name="Doyle S."/>
            <person name="Anderson J.B."/>
            <person name="Grigoriev I.V."/>
            <person name="Gueldener U."/>
            <person name="Muensterkoetter M."/>
            <person name="Nagy L.G."/>
        </authorList>
    </citation>
    <scope>NUCLEOTIDE SEQUENCE [LARGE SCALE GENOMIC DNA]</scope>
    <source>
        <strain evidence="2">Ar21-2</strain>
    </source>
</reference>
<proteinExistence type="predicted"/>
<name>A0A2H3EAG5_ARMGA</name>
<feature type="non-terminal residue" evidence="1">
    <location>
        <position position="1"/>
    </location>
</feature>
<dbReference type="Proteomes" id="UP000217790">
    <property type="component" value="Unassembled WGS sequence"/>
</dbReference>